<reference evidence="5" key="1">
    <citation type="submission" date="2023-10" db="EMBL/GenBank/DDBJ databases">
        <authorList>
            <person name="Chen Y."/>
            <person name="Shah S."/>
            <person name="Dougan E. K."/>
            <person name="Thang M."/>
            <person name="Chan C."/>
        </authorList>
    </citation>
    <scope>NUCLEOTIDE SEQUENCE [LARGE SCALE GENOMIC DNA]</scope>
</reference>
<keyword evidence="6" id="KW-1185">Reference proteome</keyword>
<dbReference type="PANTHER" id="PTHR13994:SF13">
    <property type="entry name" value="FI03680P"/>
    <property type="match status" value="1"/>
</dbReference>
<organism evidence="5 6">
    <name type="scientific">Prorocentrum cordatum</name>
    <dbReference type="NCBI Taxonomy" id="2364126"/>
    <lineage>
        <taxon>Eukaryota</taxon>
        <taxon>Sar</taxon>
        <taxon>Alveolata</taxon>
        <taxon>Dinophyceae</taxon>
        <taxon>Prorocentrales</taxon>
        <taxon>Prorocentraceae</taxon>
        <taxon>Prorocentrum</taxon>
    </lineage>
</organism>
<dbReference type="Pfam" id="PF00293">
    <property type="entry name" value="NUDIX"/>
    <property type="match status" value="1"/>
</dbReference>
<evidence type="ECO:0000313" key="5">
    <source>
        <dbReference type="EMBL" id="CAK0866106.1"/>
    </source>
</evidence>
<proteinExistence type="inferred from homology"/>
<dbReference type="InterPro" id="IPR003293">
    <property type="entry name" value="Nudix_hydrolase6-like"/>
</dbReference>
<dbReference type="PROSITE" id="PS00893">
    <property type="entry name" value="NUDIX_BOX"/>
    <property type="match status" value="1"/>
</dbReference>
<dbReference type="SUPFAM" id="SSF55811">
    <property type="entry name" value="Nudix"/>
    <property type="match status" value="1"/>
</dbReference>
<evidence type="ECO:0000259" key="4">
    <source>
        <dbReference type="PROSITE" id="PS51462"/>
    </source>
</evidence>
<dbReference type="InterPro" id="IPR000086">
    <property type="entry name" value="NUDIX_hydrolase_dom"/>
</dbReference>
<feature type="domain" description="Nudix hydrolase" evidence="4">
    <location>
        <begin position="56"/>
        <end position="191"/>
    </location>
</feature>
<dbReference type="Gene3D" id="3.90.79.10">
    <property type="entry name" value="Nucleoside Triphosphate Pyrophosphohydrolase"/>
    <property type="match status" value="1"/>
</dbReference>
<dbReference type="PANTHER" id="PTHR13994">
    <property type="entry name" value="NUDIX HYDROLASE RELATED"/>
    <property type="match status" value="1"/>
</dbReference>
<dbReference type="InterPro" id="IPR020476">
    <property type="entry name" value="Nudix_hydrolase"/>
</dbReference>
<keyword evidence="2 3" id="KW-0378">Hydrolase</keyword>
<accession>A0ABN9V0B4</accession>
<dbReference type="PROSITE" id="PS51462">
    <property type="entry name" value="NUDIX"/>
    <property type="match status" value="1"/>
</dbReference>
<dbReference type="CDD" id="cd04670">
    <property type="entry name" value="NUDIX_ASFGF2_Nudt6"/>
    <property type="match status" value="1"/>
</dbReference>
<gene>
    <name evidence="5" type="ORF">PCOR1329_LOCUS53407</name>
</gene>
<evidence type="ECO:0000313" key="6">
    <source>
        <dbReference type="Proteomes" id="UP001189429"/>
    </source>
</evidence>
<protein>
    <recommendedName>
        <fullName evidence="4">Nudix hydrolase domain-containing protein</fullName>
    </recommendedName>
</protein>
<dbReference type="Gene3D" id="3.40.630.30">
    <property type="match status" value="1"/>
</dbReference>
<dbReference type="PRINTS" id="PR00502">
    <property type="entry name" value="NUDIXFAMILY"/>
</dbReference>
<dbReference type="Pfam" id="PF18290">
    <property type="entry name" value="Nudix_hydro"/>
    <property type="match status" value="1"/>
</dbReference>
<evidence type="ECO:0000256" key="2">
    <source>
        <dbReference type="ARBA" id="ARBA00022801"/>
    </source>
</evidence>
<evidence type="ECO:0000256" key="1">
    <source>
        <dbReference type="ARBA" id="ARBA00005582"/>
    </source>
</evidence>
<sequence>MGKKGVWLQIGIGSADLIPIATSEFGFEFHHAERGHVMLAKWLPKDLPNTLPGNASHTVGVGAVVTDSSGRVLLVKEKSGPAARMNIWKLPTGLVDAGEELSDAALREVREETGIVAKFDFLGGFTMNHVGNPAHPHKSNMFFIVKCSASSSDISIQESEIAEARWFTREEWAAMPFPEKGCIWHALNQSALEGKARLDMRQLPLGSSRPGHRMFYYPVPTPAL</sequence>
<dbReference type="EMBL" id="CAUYUJ010016508">
    <property type="protein sequence ID" value="CAK0866106.1"/>
    <property type="molecule type" value="Genomic_DNA"/>
</dbReference>
<comment type="caution">
    <text evidence="5">The sequence shown here is derived from an EMBL/GenBank/DDBJ whole genome shotgun (WGS) entry which is preliminary data.</text>
</comment>
<dbReference type="InterPro" id="IPR020084">
    <property type="entry name" value="NUDIX_hydrolase_CS"/>
</dbReference>
<name>A0ABN9V0B4_9DINO</name>
<dbReference type="Proteomes" id="UP001189429">
    <property type="component" value="Unassembled WGS sequence"/>
</dbReference>
<evidence type="ECO:0000256" key="3">
    <source>
        <dbReference type="RuleBase" id="RU003476"/>
    </source>
</evidence>
<comment type="similarity">
    <text evidence="1 3">Belongs to the Nudix hydrolase family.</text>
</comment>
<dbReference type="InterPro" id="IPR040618">
    <property type="entry name" value="Pre-Nudix"/>
</dbReference>
<dbReference type="InterPro" id="IPR015797">
    <property type="entry name" value="NUDIX_hydrolase-like_dom_sf"/>
</dbReference>